<dbReference type="KEGG" id="pnd:Pla175_31920"/>
<organism evidence="1 2">
    <name type="scientific">Pirellulimonas nuda</name>
    <dbReference type="NCBI Taxonomy" id="2528009"/>
    <lineage>
        <taxon>Bacteria</taxon>
        <taxon>Pseudomonadati</taxon>
        <taxon>Planctomycetota</taxon>
        <taxon>Planctomycetia</taxon>
        <taxon>Pirellulales</taxon>
        <taxon>Lacipirellulaceae</taxon>
        <taxon>Pirellulimonas</taxon>
    </lineage>
</organism>
<proteinExistence type="predicted"/>
<dbReference type="EMBL" id="CP036291">
    <property type="protein sequence ID" value="QDU89797.1"/>
    <property type="molecule type" value="Genomic_DNA"/>
</dbReference>
<dbReference type="AlphaFoldDB" id="A0A518DEA0"/>
<dbReference type="Pfam" id="PF03927">
    <property type="entry name" value="NapD"/>
    <property type="match status" value="1"/>
</dbReference>
<gene>
    <name evidence="1" type="ORF">Pla175_31920</name>
</gene>
<protein>
    <submittedName>
        <fullName evidence="1">Uncharacterized protein</fullName>
    </submittedName>
</protein>
<evidence type="ECO:0000313" key="2">
    <source>
        <dbReference type="Proteomes" id="UP000317429"/>
    </source>
</evidence>
<sequence>MPISGLVVVFGGGQDQMDDTITRLANHPSIDVGQKSSNRLAIVIDSESREQDIEINAWVRGLPGVADLQIAFVGFDDEPTPSSKPAQP</sequence>
<dbReference type="InterPro" id="IPR005623">
    <property type="entry name" value="Chaperone_NapD_NO3_reduct"/>
</dbReference>
<reference evidence="1 2" key="1">
    <citation type="submission" date="2019-02" db="EMBL/GenBank/DDBJ databases">
        <title>Deep-cultivation of Planctomycetes and their phenomic and genomic characterization uncovers novel biology.</title>
        <authorList>
            <person name="Wiegand S."/>
            <person name="Jogler M."/>
            <person name="Boedeker C."/>
            <person name="Pinto D."/>
            <person name="Vollmers J."/>
            <person name="Rivas-Marin E."/>
            <person name="Kohn T."/>
            <person name="Peeters S.H."/>
            <person name="Heuer A."/>
            <person name="Rast P."/>
            <person name="Oberbeckmann S."/>
            <person name="Bunk B."/>
            <person name="Jeske O."/>
            <person name="Meyerdierks A."/>
            <person name="Storesund J.E."/>
            <person name="Kallscheuer N."/>
            <person name="Luecker S."/>
            <person name="Lage O.M."/>
            <person name="Pohl T."/>
            <person name="Merkel B.J."/>
            <person name="Hornburger P."/>
            <person name="Mueller R.-W."/>
            <person name="Bruemmer F."/>
            <person name="Labrenz M."/>
            <person name="Spormann A.M."/>
            <person name="Op den Camp H."/>
            <person name="Overmann J."/>
            <person name="Amann R."/>
            <person name="Jetten M.S.M."/>
            <person name="Mascher T."/>
            <person name="Medema M.H."/>
            <person name="Devos D.P."/>
            <person name="Kaster A.-K."/>
            <person name="Ovreas L."/>
            <person name="Rohde M."/>
            <person name="Galperin M.Y."/>
            <person name="Jogler C."/>
        </authorList>
    </citation>
    <scope>NUCLEOTIDE SEQUENCE [LARGE SCALE GENOMIC DNA]</scope>
    <source>
        <strain evidence="1 2">Pla175</strain>
    </source>
</reference>
<keyword evidence="2" id="KW-1185">Reference proteome</keyword>
<evidence type="ECO:0000313" key="1">
    <source>
        <dbReference type="EMBL" id="QDU89797.1"/>
    </source>
</evidence>
<name>A0A518DEA0_9BACT</name>
<accession>A0A518DEA0</accession>
<dbReference type="Proteomes" id="UP000317429">
    <property type="component" value="Chromosome"/>
</dbReference>